<dbReference type="InterPro" id="IPR022383">
    <property type="entry name" value="Lactate/malate_DH_C"/>
</dbReference>
<keyword evidence="3" id="KW-0021">Allosteric enzyme</keyword>
<evidence type="ECO:0000259" key="7">
    <source>
        <dbReference type="Pfam" id="PF00056"/>
    </source>
</evidence>
<dbReference type="PANTHER" id="PTHR43128:SF16">
    <property type="entry name" value="L-LACTATE DEHYDROGENASE"/>
    <property type="match status" value="1"/>
</dbReference>
<feature type="domain" description="Lactate/malate dehydrogenase C-terminal" evidence="8">
    <location>
        <begin position="140"/>
        <end position="300"/>
    </location>
</feature>
<organism evidence="9 10">
    <name type="scientific">Deinococcus roseus</name>
    <dbReference type="NCBI Taxonomy" id="392414"/>
    <lineage>
        <taxon>Bacteria</taxon>
        <taxon>Thermotogati</taxon>
        <taxon>Deinococcota</taxon>
        <taxon>Deinococci</taxon>
        <taxon>Deinococcales</taxon>
        <taxon>Deinococcaceae</taxon>
        <taxon>Deinococcus</taxon>
    </lineage>
</organism>
<dbReference type="InterPro" id="IPR015955">
    <property type="entry name" value="Lactate_DH/Glyco_Ohase_4_C"/>
</dbReference>
<protein>
    <recommendedName>
        <fullName evidence="2">L-lactate dehydrogenase</fullName>
    </recommendedName>
</protein>
<comment type="subunit">
    <text evidence="1">Homotetramer.</text>
</comment>
<dbReference type="PRINTS" id="PR00086">
    <property type="entry name" value="LLDHDRGNASE"/>
</dbReference>
<dbReference type="Gene3D" id="3.90.110.10">
    <property type="entry name" value="Lactate dehydrogenase/glycoside hydrolase, family 4, C-terminal"/>
    <property type="match status" value="1"/>
</dbReference>
<feature type="domain" description="Lactate/malate dehydrogenase N-terminal" evidence="7">
    <location>
        <begin position="1"/>
        <end position="132"/>
    </location>
</feature>
<evidence type="ECO:0000313" key="9">
    <source>
        <dbReference type="EMBL" id="GGJ28495.1"/>
    </source>
</evidence>
<evidence type="ECO:0000256" key="1">
    <source>
        <dbReference type="ARBA" id="ARBA00011881"/>
    </source>
</evidence>
<dbReference type="Proteomes" id="UP000632222">
    <property type="component" value="Unassembled WGS sequence"/>
</dbReference>
<evidence type="ECO:0000313" key="10">
    <source>
        <dbReference type="Proteomes" id="UP000632222"/>
    </source>
</evidence>
<evidence type="ECO:0000256" key="4">
    <source>
        <dbReference type="ARBA" id="ARBA00023002"/>
    </source>
</evidence>
<evidence type="ECO:0000256" key="2">
    <source>
        <dbReference type="ARBA" id="ARBA00016495"/>
    </source>
</evidence>
<comment type="similarity">
    <text evidence="6">Belongs to the LDH/MDH superfamily.</text>
</comment>
<comment type="caution">
    <text evidence="9">The sequence shown here is derived from an EMBL/GenBank/DDBJ whole genome shotgun (WGS) entry which is preliminary data.</text>
</comment>
<dbReference type="RefSeq" id="WP_189001610.1">
    <property type="nucleotide sequence ID" value="NZ_BMOD01000003.1"/>
</dbReference>
<gene>
    <name evidence="9" type="primary">ldh</name>
    <name evidence="9" type="ORF">GCM10008938_13200</name>
</gene>
<dbReference type="SUPFAM" id="SSF51735">
    <property type="entry name" value="NAD(P)-binding Rossmann-fold domains"/>
    <property type="match status" value="1"/>
</dbReference>
<dbReference type="EMBL" id="BMOD01000003">
    <property type="protein sequence ID" value="GGJ28495.1"/>
    <property type="molecule type" value="Genomic_DNA"/>
</dbReference>
<dbReference type="PANTHER" id="PTHR43128">
    <property type="entry name" value="L-2-HYDROXYCARBOXYLATE DEHYDROGENASE (NAD(P)(+))"/>
    <property type="match status" value="1"/>
</dbReference>
<reference evidence="10" key="1">
    <citation type="journal article" date="2019" name="Int. J. Syst. Evol. Microbiol.">
        <title>The Global Catalogue of Microorganisms (GCM) 10K type strain sequencing project: providing services to taxonomists for standard genome sequencing and annotation.</title>
        <authorList>
            <consortium name="The Broad Institute Genomics Platform"/>
            <consortium name="The Broad Institute Genome Sequencing Center for Infectious Disease"/>
            <person name="Wu L."/>
            <person name="Ma J."/>
        </authorList>
    </citation>
    <scope>NUCLEOTIDE SEQUENCE [LARGE SCALE GENOMIC DNA]</scope>
    <source>
        <strain evidence="10">JCM 14370</strain>
    </source>
</reference>
<dbReference type="SUPFAM" id="SSF56327">
    <property type="entry name" value="LDH C-terminal domain-like"/>
    <property type="match status" value="1"/>
</dbReference>
<keyword evidence="10" id="KW-1185">Reference proteome</keyword>
<keyword evidence="5" id="KW-0520">NAD</keyword>
<evidence type="ECO:0000259" key="8">
    <source>
        <dbReference type="Pfam" id="PF02866"/>
    </source>
</evidence>
<evidence type="ECO:0000256" key="5">
    <source>
        <dbReference type="ARBA" id="ARBA00023027"/>
    </source>
</evidence>
<dbReference type="InterPro" id="IPR001557">
    <property type="entry name" value="L-lactate/malate_DH"/>
</dbReference>
<accession>A0ABQ2CWT6</accession>
<keyword evidence="4 6" id="KW-0560">Oxidoreductase</keyword>
<dbReference type="Pfam" id="PF02866">
    <property type="entry name" value="Ldh_1_C"/>
    <property type="match status" value="1"/>
</dbReference>
<dbReference type="PIRSF" id="PIRSF000102">
    <property type="entry name" value="Lac_mal_DH"/>
    <property type="match status" value="1"/>
</dbReference>
<dbReference type="Pfam" id="PF00056">
    <property type="entry name" value="Ldh_1_N"/>
    <property type="match status" value="1"/>
</dbReference>
<dbReference type="InterPro" id="IPR001236">
    <property type="entry name" value="Lactate/malate_DH_N"/>
</dbReference>
<dbReference type="InterPro" id="IPR036291">
    <property type="entry name" value="NAD(P)-bd_dom_sf"/>
</dbReference>
<evidence type="ECO:0000256" key="3">
    <source>
        <dbReference type="ARBA" id="ARBA00022533"/>
    </source>
</evidence>
<sequence length="308" mass="32950">MKIGIVGAGTLGSTVAYALLGKTWCTRLVLVDRDPVRAQAQLLDLQGTSSFAQVTSGTYQDLQDAEVVVFAAGLGQHPDHELSELLEDNEALLQNTISQALQVVPDAVFLVATQPVDVMTTLVARMVPTEKQAQVIGLGTALDTFRLRALIAEHAGVDARDVQAEVIGEAGRSAVVVWSQARIAGLPLEAYFADQQMPWNNAIRNELADEVRRASVNILQGKSAVSYGVADAIAQVVEAVALEQNRVLTVSGLDARWPVAVSLPRVLGKKGIQRNLQVRLSMAESTLLNASVESLLEVTKRLQPASNA</sequence>
<evidence type="ECO:0000256" key="6">
    <source>
        <dbReference type="RuleBase" id="RU003369"/>
    </source>
</evidence>
<dbReference type="Gene3D" id="3.40.50.720">
    <property type="entry name" value="NAD(P)-binding Rossmann-like Domain"/>
    <property type="match status" value="1"/>
</dbReference>
<name>A0ABQ2CWT6_9DEIO</name>
<proteinExistence type="inferred from homology"/>